<keyword evidence="3" id="KW-1185">Reference proteome</keyword>
<dbReference type="Proteomes" id="UP000635071">
    <property type="component" value="Unassembled WGS sequence"/>
</dbReference>
<name>A0A917E6C8_9SPHN</name>
<proteinExistence type="predicted"/>
<sequence length="161" mass="17077">MDAAAIAAFLDRQAAIAVVAGYATALDARDWPGYRALFADTIAIDYAAIGSITATISADDWTDRCRTLEGFNATAHQLHNLDAVITGDTAVVTSIVDAQHFVAGTPSAQLIGRYRHDLRRSADAWLITGVTLAVIGYPTGRPAFDACFAAARAIFAERHPA</sequence>
<dbReference type="CDD" id="cd00531">
    <property type="entry name" value="NTF2_like"/>
    <property type="match status" value="1"/>
</dbReference>
<evidence type="ECO:0000259" key="1">
    <source>
        <dbReference type="Pfam" id="PF13577"/>
    </source>
</evidence>
<accession>A0A917E6C8</accession>
<evidence type="ECO:0000313" key="3">
    <source>
        <dbReference type="Proteomes" id="UP000635071"/>
    </source>
</evidence>
<feature type="domain" description="SnoaL-like" evidence="1">
    <location>
        <begin position="10"/>
        <end position="128"/>
    </location>
</feature>
<dbReference type="SUPFAM" id="SSF54427">
    <property type="entry name" value="NTF2-like"/>
    <property type="match status" value="1"/>
</dbReference>
<dbReference type="Gene3D" id="3.10.450.50">
    <property type="match status" value="1"/>
</dbReference>
<comment type="caution">
    <text evidence="2">The sequence shown here is derived from an EMBL/GenBank/DDBJ whole genome shotgun (WGS) entry which is preliminary data.</text>
</comment>
<dbReference type="RefSeq" id="WP_188761611.1">
    <property type="nucleotide sequence ID" value="NZ_BMJM01000002.1"/>
</dbReference>
<organism evidence="2 3">
    <name type="scientific">Sandarakinorhabdus glacialis</name>
    <dbReference type="NCBI Taxonomy" id="1614636"/>
    <lineage>
        <taxon>Bacteria</taxon>
        <taxon>Pseudomonadati</taxon>
        <taxon>Pseudomonadota</taxon>
        <taxon>Alphaproteobacteria</taxon>
        <taxon>Sphingomonadales</taxon>
        <taxon>Sphingosinicellaceae</taxon>
        <taxon>Sandarakinorhabdus</taxon>
    </lineage>
</organism>
<gene>
    <name evidence="2" type="ORF">GCM10011529_07800</name>
</gene>
<dbReference type="InterPro" id="IPR037401">
    <property type="entry name" value="SnoaL-like"/>
</dbReference>
<dbReference type="EMBL" id="BMJM01000002">
    <property type="protein sequence ID" value="GGE03789.1"/>
    <property type="molecule type" value="Genomic_DNA"/>
</dbReference>
<evidence type="ECO:0000313" key="2">
    <source>
        <dbReference type="EMBL" id="GGE03789.1"/>
    </source>
</evidence>
<dbReference type="Pfam" id="PF13577">
    <property type="entry name" value="SnoaL_4"/>
    <property type="match status" value="1"/>
</dbReference>
<dbReference type="AlphaFoldDB" id="A0A917E6C8"/>
<dbReference type="InterPro" id="IPR032710">
    <property type="entry name" value="NTF2-like_dom_sf"/>
</dbReference>
<reference evidence="2" key="1">
    <citation type="journal article" date="2014" name="Int. J. Syst. Evol. Microbiol.">
        <title>Complete genome sequence of Corynebacterium casei LMG S-19264T (=DSM 44701T), isolated from a smear-ripened cheese.</title>
        <authorList>
            <consortium name="US DOE Joint Genome Institute (JGI-PGF)"/>
            <person name="Walter F."/>
            <person name="Albersmeier A."/>
            <person name="Kalinowski J."/>
            <person name="Ruckert C."/>
        </authorList>
    </citation>
    <scope>NUCLEOTIDE SEQUENCE</scope>
    <source>
        <strain evidence="2">CGMCC 1.15519</strain>
    </source>
</reference>
<reference evidence="2" key="2">
    <citation type="submission" date="2020-09" db="EMBL/GenBank/DDBJ databases">
        <authorList>
            <person name="Sun Q."/>
            <person name="Zhou Y."/>
        </authorList>
    </citation>
    <scope>NUCLEOTIDE SEQUENCE</scope>
    <source>
        <strain evidence="2">CGMCC 1.15519</strain>
    </source>
</reference>
<protein>
    <recommendedName>
        <fullName evidence="1">SnoaL-like domain-containing protein</fullName>
    </recommendedName>
</protein>